<sequence length="184" mass="19619">MYDFSSGWTARPRAVSSAQRTGASSSTRSRSPAISIQPWLLPAGWFSKVQFIAHTSYPASKAAVAAVQAYSKATRVTSLPPSRDSRMTSESSLRDRKAAGSSAKRMASRIALTAFAAFGGVLFGYDTGTIQGLLEMRDWLRTFGEPDSSASTGFSLPTSRESLIVSILSAGTFIGGCPRRCTDC</sequence>
<accession>A0ACC1P5N5</accession>
<organism evidence="1 2">
    <name type="scientific">Trametes sanguinea</name>
    <dbReference type="NCBI Taxonomy" id="158606"/>
    <lineage>
        <taxon>Eukaryota</taxon>
        <taxon>Fungi</taxon>
        <taxon>Dikarya</taxon>
        <taxon>Basidiomycota</taxon>
        <taxon>Agaricomycotina</taxon>
        <taxon>Agaricomycetes</taxon>
        <taxon>Polyporales</taxon>
        <taxon>Polyporaceae</taxon>
        <taxon>Trametes</taxon>
    </lineage>
</organism>
<evidence type="ECO:0000313" key="2">
    <source>
        <dbReference type="Proteomes" id="UP001144978"/>
    </source>
</evidence>
<dbReference type="Proteomes" id="UP001144978">
    <property type="component" value="Unassembled WGS sequence"/>
</dbReference>
<gene>
    <name evidence="1" type="ORF">NUW54_g9881</name>
</gene>
<dbReference type="EMBL" id="JANSHE010003423">
    <property type="protein sequence ID" value="KAJ2986159.1"/>
    <property type="molecule type" value="Genomic_DNA"/>
</dbReference>
<reference evidence="1" key="1">
    <citation type="submission" date="2022-08" db="EMBL/GenBank/DDBJ databases">
        <title>Genome Sequence of Pycnoporus sanguineus.</title>
        <authorList>
            <person name="Buettner E."/>
        </authorList>
    </citation>
    <scope>NUCLEOTIDE SEQUENCE</scope>
    <source>
        <strain evidence="1">CG-C14</strain>
    </source>
</reference>
<keyword evidence="2" id="KW-1185">Reference proteome</keyword>
<evidence type="ECO:0000313" key="1">
    <source>
        <dbReference type="EMBL" id="KAJ2986159.1"/>
    </source>
</evidence>
<comment type="caution">
    <text evidence="1">The sequence shown here is derived from an EMBL/GenBank/DDBJ whole genome shotgun (WGS) entry which is preliminary data.</text>
</comment>
<proteinExistence type="predicted"/>
<protein>
    <submittedName>
        <fullName evidence="1">Uncharacterized protein</fullName>
    </submittedName>
</protein>
<name>A0ACC1P5N5_9APHY</name>